<keyword evidence="4" id="KW-0732">Signal</keyword>
<feature type="domain" description="PDZ" evidence="9">
    <location>
        <begin position="378"/>
        <end position="470"/>
    </location>
</feature>
<keyword evidence="3" id="KW-0645">Protease</keyword>
<dbReference type="InterPro" id="IPR001940">
    <property type="entry name" value="Peptidase_S1C"/>
</dbReference>
<evidence type="ECO:0000256" key="3">
    <source>
        <dbReference type="ARBA" id="ARBA00022670"/>
    </source>
</evidence>
<keyword evidence="5" id="KW-0677">Repeat</keyword>
<proteinExistence type="inferred from homology"/>
<keyword evidence="6" id="KW-0574">Periplasm</keyword>
<dbReference type="NCBIfam" id="TIGR02037">
    <property type="entry name" value="degP_htrA_DO"/>
    <property type="match status" value="1"/>
</dbReference>
<dbReference type="RefSeq" id="WP_420069336.1">
    <property type="nucleotide sequence ID" value="NZ_JBCHKQ010000002.1"/>
</dbReference>
<reference evidence="10 11" key="1">
    <citation type="submission" date="2024-03" db="EMBL/GenBank/DDBJ databases">
        <title>Ignisphaera cupida sp. nov., a hyperthermophilic hydrolytic archaeon from a hot spring of Kamchatka, and proposal of Ignisphaeraceae fam. nov.</title>
        <authorList>
            <person name="Podosokorskaya O.A."/>
            <person name="Elcheninov A.G."/>
            <person name="Maltseva A.I."/>
            <person name="Zayulina K.S."/>
            <person name="Novikov A."/>
            <person name="Merkel A.Y."/>
        </authorList>
    </citation>
    <scope>NUCLEOTIDE SEQUENCE [LARGE SCALE GENOMIC DNA]</scope>
    <source>
        <strain evidence="10 11">38H-sp</strain>
    </source>
</reference>
<dbReference type="Gene3D" id="2.40.10.120">
    <property type="match status" value="1"/>
</dbReference>
<evidence type="ECO:0000313" key="11">
    <source>
        <dbReference type="Proteomes" id="UP001466331"/>
    </source>
</evidence>
<comment type="similarity">
    <text evidence="2">Belongs to the peptidase S1C family.</text>
</comment>
<comment type="caution">
    <text evidence="10">The sequence shown here is derived from an EMBL/GenBank/DDBJ whole genome shotgun (WGS) entry which is preliminary data.</text>
</comment>
<accession>A0ABU9UB52</accession>
<dbReference type="Proteomes" id="UP001466331">
    <property type="component" value="Unassembled WGS sequence"/>
</dbReference>
<organism evidence="10 11">
    <name type="scientific">Rarispira pelagica</name>
    <dbReference type="NCBI Taxonomy" id="3141764"/>
    <lineage>
        <taxon>Bacteria</taxon>
        <taxon>Pseudomonadati</taxon>
        <taxon>Spirochaetota</taxon>
        <taxon>Spirochaetia</taxon>
        <taxon>Winmispirales</taxon>
        <taxon>Winmispiraceae</taxon>
        <taxon>Rarispira</taxon>
    </lineage>
</organism>
<dbReference type="PRINTS" id="PR00834">
    <property type="entry name" value="PROTEASES2C"/>
</dbReference>
<dbReference type="Pfam" id="PF13365">
    <property type="entry name" value="Trypsin_2"/>
    <property type="match status" value="1"/>
</dbReference>
<dbReference type="Pfam" id="PF17820">
    <property type="entry name" value="PDZ_6"/>
    <property type="match status" value="1"/>
</dbReference>
<evidence type="ECO:0000313" key="10">
    <source>
        <dbReference type="EMBL" id="MEM5947889.1"/>
    </source>
</evidence>
<name>A0ABU9UB52_9SPIR</name>
<keyword evidence="7 10" id="KW-0378">Hydrolase</keyword>
<dbReference type="PANTHER" id="PTHR22939:SF129">
    <property type="entry name" value="SERINE PROTEASE HTRA2, MITOCHONDRIAL"/>
    <property type="match status" value="1"/>
</dbReference>
<dbReference type="GO" id="GO:0016787">
    <property type="term" value="F:hydrolase activity"/>
    <property type="evidence" value="ECO:0007669"/>
    <property type="project" value="UniProtKB-KW"/>
</dbReference>
<dbReference type="PANTHER" id="PTHR22939">
    <property type="entry name" value="SERINE PROTEASE FAMILY S1C HTRA-RELATED"/>
    <property type="match status" value="1"/>
</dbReference>
<dbReference type="InterPro" id="IPR011782">
    <property type="entry name" value="Pept_S1C_Do"/>
</dbReference>
<evidence type="ECO:0000256" key="8">
    <source>
        <dbReference type="ARBA" id="ARBA00022825"/>
    </source>
</evidence>
<dbReference type="InterPro" id="IPR041489">
    <property type="entry name" value="PDZ_6"/>
</dbReference>
<evidence type="ECO:0000256" key="6">
    <source>
        <dbReference type="ARBA" id="ARBA00022764"/>
    </source>
</evidence>
<dbReference type="InterPro" id="IPR001478">
    <property type="entry name" value="PDZ"/>
</dbReference>
<evidence type="ECO:0000256" key="1">
    <source>
        <dbReference type="ARBA" id="ARBA00004418"/>
    </source>
</evidence>
<sequence>MSRIKKIMSFNLILMGALIGALAMFFAFSCSTQIKPANTVNAESTDSLVDLEGLQNSFRIVSERALPVVTEISVVETKDQPEAGDGTPWFDFFFDQPDNGSPKKPFKSEALGSGVIVEKRGSTYYVVTNNHVIGNADKITIRLYDDRTYPAEIVGKDERKDLALISFKSKDSDIQVAKLGDSDNLHVGDWVLAIGNPFGFDFSVTAGIVSALNRRGGPDGNISDFIQTDAAINKGNSGGALVNLRGEVIGINTWITSPTGGSIGLGFAIPINNIKKAIADLIEKGSVEYGWLGVSVADPSDPILEDMGIATKKGAFVFEIFSDSPADKSGIKPGDFITKVGSMAIRDSDELVLEVGDLLAGQKVDFTVIRQGEEKVIPVTIGKRSKEETIRQLSKKLYPGFSVFPLTDEIKEELPEEQKKAKGIIVVSVEQGSKAAIGGLRVEDIITKVNGKRTETIKDFYKIISESSSKNLELSIMREGMEIQIKLDI</sequence>
<dbReference type="PROSITE" id="PS50106">
    <property type="entry name" value="PDZ"/>
    <property type="match status" value="2"/>
</dbReference>
<protein>
    <submittedName>
        <fullName evidence="10">Do family serine endopeptidase</fullName>
        <ecNumber evidence="10">3.4.21.107</ecNumber>
    </submittedName>
</protein>
<dbReference type="InterPro" id="IPR009003">
    <property type="entry name" value="Peptidase_S1_PA"/>
</dbReference>
<dbReference type="SUPFAM" id="SSF50494">
    <property type="entry name" value="Trypsin-like serine proteases"/>
    <property type="match status" value="1"/>
</dbReference>
<dbReference type="PROSITE" id="PS51257">
    <property type="entry name" value="PROKAR_LIPOPROTEIN"/>
    <property type="match status" value="1"/>
</dbReference>
<dbReference type="Pfam" id="PF13180">
    <property type="entry name" value="PDZ_2"/>
    <property type="match status" value="1"/>
</dbReference>
<dbReference type="SUPFAM" id="SSF50156">
    <property type="entry name" value="PDZ domain-like"/>
    <property type="match status" value="2"/>
</dbReference>
<evidence type="ECO:0000256" key="7">
    <source>
        <dbReference type="ARBA" id="ARBA00022801"/>
    </source>
</evidence>
<dbReference type="EC" id="3.4.21.107" evidence="10"/>
<dbReference type="EMBL" id="JBCHKQ010000002">
    <property type="protein sequence ID" value="MEM5947889.1"/>
    <property type="molecule type" value="Genomic_DNA"/>
</dbReference>
<dbReference type="SMART" id="SM00228">
    <property type="entry name" value="PDZ"/>
    <property type="match status" value="2"/>
</dbReference>
<feature type="domain" description="PDZ" evidence="9">
    <location>
        <begin position="281"/>
        <end position="347"/>
    </location>
</feature>
<dbReference type="InterPro" id="IPR036034">
    <property type="entry name" value="PDZ_sf"/>
</dbReference>
<evidence type="ECO:0000256" key="5">
    <source>
        <dbReference type="ARBA" id="ARBA00022737"/>
    </source>
</evidence>
<gene>
    <name evidence="10" type="ORF">WKV44_04970</name>
</gene>
<dbReference type="Gene3D" id="2.30.42.10">
    <property type="match status" value="2"/>
</dbReference>
<comment type="subcellular location">
    <subcellularLocation>
        <location evidence="1">Periplasm</location>
    </subcellularLocation>
</comment>
<evidence type="ECO:0000259" key="9">
    <source>
        <dbReference type="PROSITE" id="PS50106"/>
    </source>
</evidence>
<evidence type="ECO:0000256" key="2">
    <source>
        <dbReference type="ARBA" id="ARBA00010541"/>
    </source>
</evidence>
<keyword evidence="8" id="KW-0720">Serine protease</keyword>
<evidence type="ECO:0000256" key="4">
    <source>
        <dbReference type="ARBA" id="ARBA00022729"/>
    </source>
</evidence>
<keyword evidence="11" id="KW-1185">Reference proteome</keyword>